<dbReference type="EMBL" id="LSRX01000846">
    <property type="protein sequence ID" value="OLP87710.1"/>
    <property type="molecule type" value="Genomic_DNA"/>
</dbReference>
<feature type="region of interest" description="Disordered" evidence="1">
    <location>
        <begin position="1"/>
        <end position="60"/>
    </location>
</feature>
<keyword evidence="3" id="KW-1185">Reference proteome</keyword>
<evidence type="ECO:0000256" key="1">
    <source>
        <dbReference type="SAM" id="MobiDB-lite"/>
    </source>
</evidence>
<feature type="region of interest" description="Disordered" evidence="1">
    <location>
        <begin position="324"/>
        <end position="377"/>
    </location>
</feature>
<dbReference type="Proteomes" id="UP000186817">
    <property type="component" value="Unassembled WGS sequence"/>
</dbReference>
<feature type="compositionally biased region" description="Acidic residues" evidence="1">
    <location>
        <begin position="7"/>
        <end position="28"/>
    </location>
</feature>
<reference evidence="2 3" key="1">
    <citation type="submission" date="2016-02" db="EMBL/GenBank/DDBJ databases">
        <title>Genome analysis of coral dinoflagellate symbionts highlights evolutionary adaptations to a symbiotic lifestyle.</title>
        <authorList>
            <person name="Aranda M."/>
            <person name="Li Y."/>
            <person name="Liew Y.J."/>
            <person name="Baumgarten S."/>
            <person name="Simakov O."/>
            <person name="Wilson M."/>
            <person name="Piel J."/>
            <person name="Ashoor H."/>
            <person name="Bougouffa S."/>
            <person name="Bajic V.B."/>
            <person name="Ryu T."/>
            <person name="Ravasi T."/>
            <person name="Bayer T."/>
            <person name="Micklem G."/>
            <person name="Kim H."/>
            <person name="Bhak J."/>
            <person name="Lajeunesse T.C."/>
            <person name="Voolstra C.R."/>
        </authorList>
    </citation>
    <scope>NUCLEOTIDE SEQUENCE [LARGE SCALE GENOMIC DNA]</scope>
    <source>
        <strain evidence="2 3">CCMP2467</strain>
    </source>
</reference>
<dbReference type="AlphaFoldDB" id="A0A1Q9CXR5"/>
<gene>
    <name evidence="2" type="ORF">AK812_SmicGene31036</name>
</gene>
<dbReference type="OrthoDB" id="433382at2759"/>
<proteinExistence type="predicted"/>
<feature type="compositionally biased region" description="Basic residues" evidence="1">
    <location>
        <begin position="367"/>
        <end position="377"/>
    </location>
</feature>
<evidence type="ECO:0000313" key="3">
    <source>
        <dbReference type="Proteomes" id="UP000186817"/>
    </source>
</evidence>
<name>A0A1Q9CXR5_SYMMI</name>
<feature type="non-terminal residue" evidence="2">
    <location>
        <position position="377"/>
    </location>
</feature>
<organism evidence="2 3">
    <name type="scientific">Symbiodinium microadriaticum</name>
    <name type="common">Dinoflagellate</name>
    <name type="synonym">Zooxanthella microadriatica</name>
    <dbReference type="NCBI Taxonomy" id="2951"/>
    <lineage>
        <taxon>Eukaryota</taxon>
        <taxon>Sar</taxon>
        <taxon>Alveolata</taxon>
        <taxon>Dinophyceae</taxon>
        <taxon>Suessiales</taxon>
        <taxon>Symbiodiniaceae</taxon>
        <taxon>Symbiodinium</taxon>
    </lineage>
</organism>
<evidence type="ECO:0000313" key="2">
    <source>
        <dbReference type="EMBL" id="OLP87710.1"/>
    </source>
</evidence>
<accession>A0A1Q9CXR5</accession>
<protein>
    <submittedName>
        <fullName evidence="2">Uncharacterized protein</fullName>
    </submittedName>
</protein>
<comment type="caution">
    <text evidence="2">The sequence shown here is derived from an EMBL/GenBank/DDBJ whole genome shotgun (WGS) entry which is preliminary data.</text>
</comment>
<sequence>MFGTPDREEEDEEASEPEDDEAVDEGEASDAAVDANPSDVQADAAIDPSPSDVPDAAIDPSPLLEVPAAVVEVPAAVVLDPVEFAAQRSPAAVAEVVSSPEVAETKGFSAKEQLQERLRELKQRMALKREDTQLVPPDVLDQAAERLRALPSSEALSICSQTSFQCALHRGAQLASVSGALQPSHDKSVVAVEESVERSKLFRRPSASDLEVLRCNLADKFEALATEETCDSGPVKASRRELQELARPLAGSKTDSMLVAAELVGASAEPSVVSYKDSTLQPPQKDPALEPGTCLLSKRNSTPDLSLASQKDSITAAKNPEVALVATSSPEPSQKDPSQEPSDRDAAGSAGDIPDVPLTFTRVQQRNLRKQKVAAQR</sequence>
<feature type="compositionally biased region" description="Basic and acidic residues" evidence="1">
    <location>
        <begin position="333"/>
        <end position="346"/>
    </location>
</feature>